<dbReference type="SUPFAM" id="SSF52266">
    <property type="entry name" value="SGNH hydrolase"/>
    <property type="match status" value="1"/>
</dbReference>
<protein>
    <submittedName>
        <fullName evidence="2">Os04g0269700 protein</fullName>
    </submittedName>
</protein>
<organism evidence="2 3">
    <name type="scientific">Oryza sativa subsp. japonica</name>
    <name type="common">Rice</name>
    <dbReference type="NCBI Taxonomy" id="39947"/>
    <lineage>
        <taxon>Eukaryota</taxon>
        <taxon>Viridiplantae</taxon>
        <taxon>Streptophyta</taxon>
        <taxon>Embryophyta</taxon>
        <taxon>Tracheophyta</taxon>
        <taxon>Spermatophyta</taxon>
        <taxon>Magnoliopsida</taxon>
        <taxon>Liliopsida</taxon>
        <taxon>Poales</taxon>
        <taxon>Poaceae</taxon>
        <taxon>BOP clade</taxon>
        <taxon>Oryzoideae</taxon>
        <taxon>Oryzeae</taxon>
        <taxon>Oryzinae</taxon>
        <taxon>Oryza</taxon>
        <taxon>Oryza sativa</taxon>
    </lineage>
</organism>
<dbReference type="PANTHER" id="PTHR14209">
    <property type="entry name" value="ISOAMYL ACETATE-HYDROLYZING ESTERASE 1"/>
    <property type="match status" value="1"/>
</dbReference>
<dbReference type="InterPro" id="IPR045136">
    <property type="entry name" value="Iah1-like"/>
</dbReference>
<dbReference type="Gramene" id="Os04t0269700-01">
    <property type="protein sequence ID" value="Os04t0269700-01"/>
    <property type="gene ID" value="Os04g0269700"/>
</dbReference>
<dbReference type="PANTHER" id="PTHR14209:SF20">
    <property type="entry name" value="OS09G0121900 PROTEIN"/>
    <property type="match status" value="1"/>
</dbReference>
<dbReference type="AlphaFoldDB" id="A0A0P0W7X3"/>
<feature type="compositionally biased region" description="Low complexity" evidence="1">
    <location>
        <begin position="126"/>
        <end position="142"/>
    </location>
</feature>
<evidence type="ECO:0000313" key="3">
    <source>
        <dbReference type="Proteomes" id="UP000000763"/>
    </source>
</evidence>
<proteinExistence type="predicted"/>
<evidence type="ECO:0000256" key="1">
    <source>
        <dbReference type="SAM" id="MobiDB-lite"/>
    </source>
</evidence>
<reference evidence="2 3" key="1">
    <citation type="journal article" date="2005" name="Nature">
        <title>The map-based sequence of the rice genome.</title>
        <authorList>
            <consortium name="International rice genome sequencing project (IRGSP)"/>
            <person name="Matsumoto T."/>
            <person name="Wu J."/>
            <person name="Kanamori H."/>
            <person name="Katayose Y."/>
            <person name="Fujisawa M."/>
            <person name="Namiki N."/>
            <person name="Mizuno H."/>
            <person name="Yamamoto K."/>
            <person name="Antonio B.A."/>
            <person name="Baba T."/>
            <person name="Sakata K."/>
            <person name="Nagamura Y."/>
            <person name="Aoki H."/>
            <person name="Arikawa K."/>
            <person name="Arita K."/>
            <person name="Bito T."/>
            <person name="Chiden Y."/>
            <person name="Fujitsuka N."/>
            <person name="Fukunaka R."/>
            <person name="Hamada M."/>
            <person name="Harada C."/>
            <person name="Hayashi A."/>
            <person name="Hijishita S."/>
            <person name="Honda M."/>
            <person name="Hosokawa S."/>
            <person name="Ichikawa Y."/>
            <person name="Idonuma A."/>
            <person name="Iijima M."/>
            <person name="Ikeda M."/>
            <person name="Ikeno M."/>
            <person name="Ito K."/>
            <person name="Ito S."/>
            <person name="Ito T."/>
            <person name="Ito Y."/>
            <person name="Ito Y."/>
            <person name="Iwabuchi A."/>
            <person name="Kamiya K."/>
            <person name="Karasawa W."/>
            <person name="Kurita K."/>
            <person name="Katagiri S."/>
            <person name="Kikuta A."/>
            <person name="Kobayashi H."/>
            <person name="Kobayashi N."/>
            <person name="Machita K."/>
            <person name="Maehara T."/>
            <person name="Masukawa M."/>
            <person name="Mizubayashi T."/>
            <person name="Mukai Y."/>
            <person name="Nagasaki H."/>
            <person name="Nagata Y."/>
            <person name="Naito S."/>
            <person name="Nakashima M."/>
            <person name="Nakama Y."/>
            <person name="Nakamichi Y."/>
            <person name="Nakamura M."/>
            <person name="Meguro A."/>
            <person name="Negishi M."/>
            <person name="Ohta I."/>
            <person name="Ohta T."/>
            <person name="Okamoto M."/>
            <person name="Ono N."/>
            <person name="Saji S."/>
            <person name="Sakaguchi M."/>
            <person name="Sakai K."/>
            <person name="Shibata M."/>
            <person name="Shimokawa T."/>
            <person name="Song J."/>
            <person name="Takazaki Y."/>
            <person name="Terasawa K."/>
            <person name="Tsugane M."/>
            <person name="Tsuji K."/>
            <person name="Ueda S."/>
            <person name="Waki K."/>
            <person name="Yamagata H."/>
            <person name="Yamamoto M."/>
            <person name="Yamamoto S."/>
            <person name="Yamane H."/>
            <person name="Yoshiki S."/>
            <person name="Yoshihara R."/>
            <person name="Yukawa K."/>
            <person name="Zhong H."/>
            <person name="Yano M."/>
            <person name="Yuan Q."/>
            <person name="Ouyang S."/>
            <person name="Liu J."/>
            <person name="Jones K.M."/>
            <person name="Gansberger K."/>
            <person name="Moffat K."/>
            <person name="Hill J."/>
            <person name="Bera J."/>
            <person name="Fadrosh D."/>
            <person name="Jin S."/>
            <person name="Johri S."/>
            <person name="Kim M."/>
            <person name="Overton L."/>
            <person name="Reardon M."/>
            <person name="Tsitrin T."/>
            <person name="Vuong H."/>
            <person name="Weaver B."/>
            <person name="Ciecko A."/>
            <person name="Tallon L."/>
            <person name="Jackson J."/>
            <person name="Pai G."/>
            <person name="Aken S.V."/>
            <person name="Utterback T."/>
            <person name="Reidmuller S."/>
            <person name="Feldblyum T."/>
            <person name="Hsiao J."/>
            <person name="Zismann V."/>
            <person name="Iobst S."/>
            <person name="de Vazeille A.R."/>
            <person name="Buell C.R."/>
            <person name="Ying K."/>
            <person name="Li Y."/>
            <person name="Lu T."/>
            <person name="Huang Y."/>
            <person name="Zhao Q."/>
            <person name="Feng Q."/>
            <person name="Zhang L."/>
            <person name="Zhu J."/>
            <person name="Weng Q."/>
            <person name="Mu J."/>
            <person name="Lu Y."/>
            <person name="Fan D."/>
            <person name="Liu Y."/>
            <person name="Guan J."/>
            <person name="Zhang Y."/>
            <person name="Yu S."/>
            <person name="Liu X."/>
            <person name="Zhang Y."/>
            <person name="Hong G."/>
            <person name="Han B."/>
            <person name="Choisne N."/>
            <person name="Demange N."/>
            <person name="Orjeda G."/>
            <person name="Samain S."/>
            <person name="Cattolico L."/>
            <person name="Pelletier E."/>
            <person name="Couloux A."/>
            <person name="Segurens B."/>
            <person name="Wincker P."/>
            <person name="D'Hont A."/>
            <person name="Scarpelli C."/>
            <person name="Weissenbach J."/>
            <person name="Salanoubat M."/>
            <person name="Quetier F."/>
            <person name="Yu Y."/>
            <person name="Kim H.R."/>
            <person name="Rambo T."/>
            <person name="Currie J."/>
            <person name="Collura K."/>
            <person name="Luo M."/>
            <person name="Yang T."/>
            <person name="Ammiraju J.S.S."/>
            <person name="Engler F."/>
            <person name="Soderlund C."/>
            <person name="Wing R.A."/>
            <person name="Palmer L.E."/>
            <person name="de la Bastide M."/>
            <person name="Spiegel L."/>
            <person name="Nascimento L."/>
            <person name="Zutavern T."/>
            <person name="O'Shaughnessy A."/>
            <person name="Dike S."/>
            <person name="Dedhia N."/>
            <person name="Preston R."/>
            <person name="Balija V."/>
            <person name="McCombie W.R."/>
            <person name="Chow T."/>
            <person name="Chen H."/>
            <person name="Chung M."/>
            <person name="Chen C."/>
            <person name="Shaw J."/>
            <person name="Wu H."/>
            <person name="Hsiao K."/>
            <person name="Chao Y."/>
            <person name="Chu M."/>
            <person name="Cheng C."/>
            <person name="Hour A."/>
            <person name="Lee P."/>
            <person name="Lin S."/>
            <person name="Lin Y."/>
            <person name="Liou J."/>
            <person name="Liu S."/>
            <person name="Hsing Y."/>
            <person name="Raghuvanshi S."/>
            <person name="Mohanty A."/>
            <person name="Bharti A.K."/>
            <person name="Gaur A."/>
            <person name="Gupta V."/>
            <person name="Kumar D."/>
            <person name="Ravi V."/>
            <person name="Vij S."/>
            <person name="Kapur A."/>
            <person name="Khurana P."/>
            <person name="Khurana P."/>
            <person name="Khurana J.P."/>
            <person name="Tyagi A.K."/>
            <person name="Gaikwad K."/>
            <person name="Singh A."/>
            <person name="Dalal V."/>
            <person name="Srivastava S."/>
            <person name="Dixit A."/>
            <person name="Pal A.K."/>
            <person name="Ghazi I.A."/>
            <person name="Yadav M."/>
            <person name="Pandit A."/>
            <person name="Bhargava A."/>
            <person name="Sureshbabu K."/>
            <person name="Batra K."/>
            <person name="Sharma T.R."/>
            <person name="Mohapatra T."/>
            <person name="Singh N.K."/>
            <person name="Messing J."/>
            <person name="Nelson A.B."/>
            <person name="Fuks G."/>
            <person name="Kavchok S."/>
            <person name="Keizer G."/>
            <person name="Linton E."/>
            <person name="Llaca V."/>
            <person name="Song R."/>
            <person name="Tanyolac B."/>
            <person name="Young S."/>
            <person name="Ho-Il K."/>
            <person name="Hahn J.H."/>
            <person name="Sangsakoo G."/>
            <person name="Vanavichit A."/>
            <person name="de Mattos Luiz.A.T."/>
            <person name="Zimmer P.D."/>
            <person name="Malone G."/>
            <person name="Dellagostin O."/>
            <person name="de Oliveira A.C."/>
            <person name="Bevan M."/>
            <person name="Bancroft I."/>
            <person name="Minx P."/>
            <person name="Cordum H."/>
            <person name="Wilson R."/>
            <person name="Cheng Z."/>
            <person name="Jin W."/>
            <person name="Jiang J."/>
            <person name="Leong S.A."/>
            <person name="Iwama H."/>
            <person name="Gojobori T."/>
            <person name="Itoh T."/>
            <person name="Niimura Y."/>
            <person name="Fujii Y."/>
            <person name="Habara T."/>
            <person name="Sakai H."/>
            <person name="Sato Y."/>
            <person name="Wilson G."/>
            <person name="Kumar K."/>
            <person name="McCouch S."/>
            <person name="Juretic N."/>
            <person name="Hoen D."/>
            <person name="Wright S."/>
            <person name="Bruskiewich R."/>
            <person name="Bureau T."/>
            <person name="Miyao A."/>
            <person name="Hirochika H."/>
            <person name="Nishikawa T."/>
            <person name="Kadowaki K."/>
            <person name="Sugiura M."/>
            <person name="Burr B."/>
            <person name="Sasaki T."/>
        </authorList>
    </citation>
    <scope>NUCLEOTIDE SEQUENCE [LARGE SCALE GENOMIC DNA]</scope>
    <source>
        <strain evidence="3">cv. Nipponbare</strain>
    </source>
</reference>
<dbReference type="InterPro" id="IPR036514">
    <property type="entry name" value="SGNH_hydro_sf"/>
</dbReference>
<evidence type="ECO:0000313" key="2">
    <source>
        <dbReference type="EMBL" id="BAH92550.1"/>
    </source>
</evidence>
<dbReference type="Gene3D" id="3.40.50.1110">
    <property type="entry name" value="SGNH hydrolase"/>
    <property type="match status" value="1"/>
</dbReference>
<sequence length="209" mass="23397">SALTLLSRSPSKSVLPPSRVRSFCFLPIDSPRSASDLRGSDTLPPYPLLSGRRPIPTCVRHRFLERPTWCCAGSAATTRGGRCGCWRGRWRVPPPWGRQTRWLSRCSWAPTTRRCRIGSRCTSTCRSTSTRATSAPSAPTSRDMYGEDDPSKLPERTNEATGTYAQACLTVAKELNHPVIDIWTKMQQFPDWQTSALCRGLEAKPTVWR</sequence>
<name>A0A0P0W7X3_ORYSJ</name>
<dbReference type="KEGG" id="dosa:Os04g0269700"/>
<feature type="non-terminal residue" evidence="2">
    <location>
        <position position="1"/>
    </location>
</feature>
<gene>
    <name evidence="2" type="ordered locus">Os04g0269700</name>
</gene>
<dbReference type="Proteomes" id="UP000000763">
    <property type="component" value="Chromosome 4"/>
</dbReference>
<dbReference type="SMR" id="A0A0P0W7X3"/>
<feature type="region of interest" description="Disordered" evidence="1">
    <location>
        <begin position="126"/>
        <end position="157"/>
    </location>
</feature>
<dbReference type="EMBL" id="AP008210">
    <property type="protein sequence ID" value="BAH92550.1"/>
    <property type="molecule type" value="Genomic_DNA"/>
</dbReference>
<reference evidence="3" key="2">
    <citation type="journal article" date="2008" name="Nucleic Acids Res.">
        <title>The rice annotation project database (RAP-DB): 2008 update.</title>
        <authorList>
            <consortium name="The rice annotation project (RAP)"/>
        </authorList>
    </citation>
    <scope>GENOME REANNOTATION</scope>
    <source>
        <strain evidence="3">cv. Nipponbare</strain>
    </source>
</reference>
<accession>A0A0P0W7X3</accession>